<dbReference type="EMBL" id="KF900440">
    <property type="protein sequence ID" value="AIE95107.1"/>
    <property type="molecule type" value="Genomic_DNA"/>
</dbReference>
<sequence>MDVSSMEEDFSRYCKAYQEMKQQEIEKISEYCKPTYQKSAGYRRYFFKTNSDLSEDEWYSWKRYYFSNNWETDIWIMANDEFTYSWPYHAGFIEEFILYNLPQDTDKTK</sequence>
<name>A0A075FZS7_9EURY</name>
<reference evidence="1" key="1">
    <citation type="journal article" date="2014" name="Genome Biol. Evol.">
        <title>Pangenome evidence for extensive interdomain horizontal transfer affecting lineage core and shell genes in uncultured planktonic thaumarchaeota and euryarchaeota.</title>
        <authorList>
            <person name="Deschamps P."/>
            <person name="Zivanovic Y."/>
            <person name="Moreira D."/>
            <person name="Rodriguez-Valera F."/>
            <person name="Lopez-Garcia P."/>
        </authorList>
    </citation>
    <scope>NUCLEOTIDE SEQUENCE</scope>
</reference>
<organism evidence="1">
    <name type="scientific">uncultured marine group II/III euryarchaeote AD1000_57_F12</name>
    <dbReference type="NCBI Taxonomy" id="1457788"/>
    <lineage>
        <taxon>Archaea</taxon>
        <taxon>Methanobacteriati</taxon>
        <taxon>Methanobacteriota</taxon>
        <taxon>environmental samples</taxon>
    </lineage>
</organism>
<proteinExistence type="predicted"/>
<evidence type="ECO:0000313" key="1">
    <source>
        <dbReference type="EMBL" id="AIE95107.1"/>
    </source>
</evidence>
<dbReference type="AlphaFoldDB" id="A0A075FZS7"/>
<accession>A0A075FZS7</accession>
<protein>
    <submittedName>
        <fullName evidence="1">Uncharacterized protein</fullName>
    </submittedName>
</protein>